<evidence type="ECO:0000256" key="1">
    <source>
        <dbReference type="ARBA" id="ARBA00022468"/>
    </source>
</evidence>
<feature type="domain" description="Rho-GAP" evidence="3">
    <location>
        <begin position="140"/>
        <end position="342"/>
    </location>
</feature>
<proteinExistence type="predicted"/>
<reference evidence="4" key="2">
    <citation type="submission" date="2025-09" db="UniProtKB">
        <authorList>
            <consortium name="Ensembl"/>
        </authorList>
    </citation>
    <scope>IDENTIFICATION</scope>
</reference>
<dbReference type="InterPro" id="IPR037863">
    <property type="entry name" value="RHOGAP6/36"/>
</dbReference>
<dbReference type="Pfam" id="PF00620">
    <property type="entry name" value="RhoGAP"/>
    <property type="match status" value="1"/>
</dbReference>
<reference evidence="4" key="1">
    <citation type="submission" date="2025-08" db="UniProtKB">
        <authorList>
            <consortium name="Ensembl"/>
        </authorList>
    </citation>
    <scope>IDENTIFICATION</scope>
</reference>
<sequence length="486" mass="54519">MSPQGDITWNTSLGPSISLKPVPLQSLSELERVRLQEVAFRRLIRCHDLGCHITIPKCTYLLHTHTQIFTCANFFLSADIYEHAQIHLLEILVNICGKGGVSVDCITDLDDNQARLLEALQLSLPDEAAGNRKKPRDKKLSLNPIYRQVPRIVDLCCQHLEKNGLQTVGIFRVGSSKKRVRQLREEFDQGWEVHFSDEHCVHDVAALLKKFLRDLPDPLLTRELYTAFIHTMLLDYSKQQSAIQLLIFLLPPSNSDTLQRILSLLSTVSSYAEDTIINVGQLVIPGNKMTSRNLATILGPNLLHKQKNSDKEFAVQSFAHAEESSAIISVVQRMIDAYDMLFMVSGVQVTCSSSGPHDHREQRQPESPLHQSLSSQSEAVTSDSSVQRTGRPTCPLFMDRTEVLSPCLCAGSVRETSVAPCPVSVFNHQPDAQTLLLPQQNPPALQTVDPTERKMASDCSNLQTEKWHIWQMMSNKNPETYPESLV</sequence>
<dbReference type="Gene3D" id="1.10.555.10">
    <property type="entry name" value="Rho GTPase activation protein"/>
    <property type="match status" value="1"/>
</dbReference>
<evidence type="ECO:0000313" key="5">
    <source>
        <dbReference type="Proteomes" id="UP000261380"/>
    </source>
</evidence>
<organism evidence="4 5">
    <name type="scientific">Xiphophorus couchianus</name>
    <name type="common">Monterrey platyfish</name>
    <dbReference type="NCBI Taxonomy" id="32473"/>
    <lineage>
        <taxon>Eukaryota</taxon>
        <taxon>Metazoa</taxon>
        <taxon>Chordata</taxon>
        <taxon>Craniata</taxon>
        <taxon>Vertebrata</taxon>
        <taxon>Euteleostomi</taxon>
        <taxon>Actinopterygii</taxon>
        <taxon>Neopterygii</taxon>
        <taxon>Teleostei</taxon>
        <taxon>Neoteleostei</taxon>
        <taxon>Acanthomorphata</taxon>
        <taxon>Ovalentaria</taxon>
        <taxon>Atherinomorphae</taxon>
        <taxon>Cyprinodontiformes</taxon>
        <taxon>Poeciliidae</taxon>
        <taxon>Poeciliinae</taxon>
        <taxon>Xiphophorus</taxon>
    </lineage>
</organism>
<feature type="compositionally biased region" description="Polar residues" evidence="2">
    <location>
        <begin position="369"/>
        <end position="390"/>
    </location>
</feature>
<dbReference type="FunFam" id="1.10.555.10:FF:000017">
    <property type="entry name" value="Rho GTPase activating protein 6"/>
    <property type="match status" value="1"/>
</dbReference>
<feature type="region of interest" description="Disordered" evidence="2">
    <location>
        <begin position="352"/>
        <end position="393"/>
    </location>
</feature>
<dbReference type="SUPFAM" id="SSF48350">
    <property type="entry name" value="GTPase activation domain, GAP"/>
    <property type="match status" value="1"/>
</dbReference>
<dbReference type="InterPro" id="IPR008936">
    <property type="entry name" value="Rho_GTPase_activation_prot"/>
</dbReference>
<evidence type="ECO:0000313" key="4">
    <source>
        <dbReference type="Ensembl" id="ENSXCOP00000025509.1"/>
    </source>
</evidence>
<protein>
    <recommendedName>
        <fullName evidence="3">Rho-GAP domain-containing protein</fullName>
    </recommendedName>
</protein>
<accession>A0A3B5MM67</accession>
<dbReference type="GO" id="GO:0007165">
    <property type="term" value="P:signal transduction"/>
    <property type="evidence" value="ECO:0007669"/>
    <property type="project" value="InterPro"/>
</dbReference>
<dbReference type="GO" id="GO:0005096">
    <property type="term" value="F:GTPase activator activity"/>
    <property type="evidence" value="ECO:0007669"/>
    <property type="project" value="UniProtKB-KW"/>
</dbReference>
<evidence type="ECO:0000259" key="3">
    <source>
        <dbReference type="PROSITE" id="PS50238"/>
    </source>
</evidence>
<dbReference type="AlphaFoldDB" id="A0A3B5MM67"/>
<keyword evidence="5" id="KW-1185">Reference proteome</keyword>
<name>A0A3B5MM67_9TELE</name>
<dbReference type="Proteomes" id="UP000261380">
    <property type="component" value="Unplaced"/>
</dbReference>
<evidence type="ECO:0000256" key="2">
    <source>
        <dbReference type="SAM" id="MobiDB-lite"/>
    </source>
</evidence>
<dbReference type="PANTHER" id="PTHR12635:SF14">
    <property type="entry name" value="RHO GTPASE-ACTIVATING PROTEIN 6"/>
    <property type="match status" value="1"/>
</dbReference>
<keyword evidence="1" id="KW-0343">GTPase activation</keyword>
<dbReference type="PANTHER" id="PTHR12635">
    <property type="entry name" value="RHO-GTPASE-ACTIVATING PROTEIN 6 FAMILY MEMBER"/>
    <property type="match status" value="1"/>
</dbReference>
<dbReference type="GO" id="GO:0005856">
    <property type="term" value="C:cytoskeleton"/>
    <property type="evidence" value="ECO:0007669"/>
    <property type="project" value="UniProtKB-ARBA"/>
</dbReference>
<dbReference type="GO" id="GO:1902533">
    <property type="term" value="P:positive regulation of intracellular signal transduction"/>
    <property type="evidence" value="ECO:0007669"/>
    <property type="project" value="UniProtKB-ARBA"/>
</dbReference>
<dbReference type="InterPro" id="IPR000198">
    <property type="entry name" value="RhoGAP_dom"/>
</dbReference>
<dbReference type="SMART" id="SM00324">
    <property type="entry name" value="RhoGAP"/>
    <property type="match status" value="1"/>
</dbReference>
<dbReference type="STRING" id="32473.ENSXCOP00000025509"/>
<dbReference type="GeneTree" id="ENSGT00940000153904"/>
<dbReference type="PROSITE" id="PS50238">
    <property type="entry name" value="RHOGAP"/>
    <property type="match status" value="1"/>
</dbReference>
<dbReference type="Ensembl" id="ENSXCOT00000025816.1">
    <property type="protein sequence ID" value="ENSXCOP00000025509.1"/>
    <property type="gene ID" value="ENSXCOG00000019060.1"/>
</dbReference>